<keyword evidence="4 13" id="KW-0560">Oxidoreductase</keyword>
<feature type="binding site" evidence="13">
    <location>
        <position position="11"/>
    </location>
    <ligand>
        <name>NADPH</name>
        <dbReference type="ChEBI" id="CHEBI:57783"/>
    </ligand>
</feature>
<dbReference type="OrthoDB" id="9812273at2"/>
<dbReference type="GO" id="GO:0141153">
    <property type="term" value="F:glycerol-3-phosphate dehydrogenase (NADP+) activity"/>
    <property type="evidence" value="ECO:0007669"/>
    <property type="project" value="RHEA"/>
</dbReference>
<feature type="binding site" evidence="13">
    <location>
        <position position="251"/>
    </location>
    <ligand>
        <name>NADPH</name>
        <dbReference type="ChEBI" id="CHEBI:57783"/>
    </ligand>
</feature>
<feature type="binding site" evidence="13">
    <location>
        <position position="277"/>
    </location>
    <ligand>
        <name>NADPH</name>
        <dbReference type="ChEBI" id="CHEBI:57783"/>
    </ligand>
</feature>
<feature type="binding site" evidence="13">
    <location>
        <position position="104"/>
    </location>
    <ligand>
        <name>sn-glycerol 3-phosphate</name>
        <dbReference type="ChEBI" id="CHEBI:57597"/>
    </ligand>
</feature>
<dbReference type="FunCoup" id="A0A2S8SQC2">
    <property type="interactions" value="378"/>
</dbReference>
<dbReference type="GO" id="GO:0051287">
    <property type="term" value="F:NAD binding"/>
    <property type="evidence" value="ECO:0007669"/>
    <property type="project" value="InterPro"/>
</dbReference>
<dbReference type="FunFam" id="1.10.1040.10:FF:000001">
    <property type="entry name" value="Glycerol-3-phosphate dehydrogenase [NAD(P)+]"/>
    <property type="match status" value="1"/>
</dbReference>
<feature type="binding site" evidence="13">
    <location>
        <position position="275"/>
    </location>
    <ligand>
        <name>NADPH</name>
        <dbReference type="ChEBI" id="CHEBI:57783"/>
    </ligand>
</feature>
<feature type="binding site" evidence="16">
    <location>
        <begin position="7"/>
        <end position="12"/>
    </location>
    <ligand>
        <name>NAD(+)</name>
        <dbReference type="ChEBI" id="CHEBI:57540"/>
    </ligand>
</feature>
<evidence type="ECO:0000256" key="8">
    <source>
        <dbReference type="ARBA" id="ARBA00023264"/>
    </source>
</evidence>
<dbReference type="Pfam" id="PF01210">
    <property type="entry name" value="NAD_Gly3P_dh_N"/>
    <property type="match status" value="1"/>
</dbReference>
<evidence type="ECO:0000313" key="21">
    <source>
        <dbReference type="Proteomes" id="UP000237684"/>
    </source>
</evidence>
<dbReference type="FunFam" id="3.40.50.720:FF:000019">
    <property type="entry name" value="Glycerol-3-phosphate dehydrogenase [NAD(P)+]"/>
    <property type="match status" value="1"/>
</dbReference>
<evidence type="ECO:0000256" key="7">
    <source>
        <dbReference type="ARBA" id="ARBA00023209"/>
    </source>
</evidence>
<feature type="binding site" evidence="13">
    <location>
        <position position="250"/>
    </location>
    <ligand>
        <name>sn-glycerol 3-phosphate</name>
        <dbReference type="ChEBI" id="CHEBI:57597"/>
    </ligand>
</feature>
<dbReference type="InterPro" id="IPR036291">
    <property type="entry name" value="NAD(P)-bd_dom_sf"/>
</dbReference>
<dbReference type="InterPro" id="IPR006168">
    <property type="entry name" value="G3P_DH_NAD-dep"/>
</dbReference>
<comment type="catalytic activity">
    <reaction evidence="13">
        <text>sn-glycerol 3-phosphate + NAD(+) = dihydroxyacetone phosphate + NADH + H(+)</text>
        <dbReference type="Rhea" id="RHEA:11092"/>
        <dbReference type="ChEBI" id="CHEBI:15378"/>
        <dbReference type="ChEBI" id="CHEBI:57540"/>
        <dbReference type="ChEBI" id="CHEBI:57597"/>
        <dbReference type="ChEBI" id="CHEBI:57642"/>
        <dbReference type="ChEBI" id="CHEBI:57945"/>
        <dbReference type="EC" id="1.1.1.94"/>
    </reaction>
</comment>
<keyword evidence="6 13" id="KW-0443">Lipid metabolism</keyword>
<evidence type="ECO:0000256" key="4">
    <source>
        <dbReference type="ARBA" id="ARBA00023002"/>
    </source>
</evidence>
<dbReference type="HAMAP" id="MF_00394">
    <property type="entry name" value="NAD_Glyc3P_dehydrog"/>
    <property type="match status" value="1"/>
</dbReference>
<dbReference type="InParanoid" id="A0A2S8SQC2"/>
<dbReference type="InterPro" id="IPR006109">
    <property type="entry name" value="G3P_DH_NAD-dep_C"/>
</dbReference>
<dbReference type="UniPathway" id="UPA00940"/>
<feature type="binding site" evidence="13">
    <location>
        <position position="104"/>
    </location>
    <ligand>
        <name>NADPH</name>
        <dbReference type="ChEBI" id="CHEBI:57783"/>
    </ligand>
</feature>
<evidence type="ECO:0000256" key="9">
    <source>
        <dbReference type="ARBA" id="ARBA00052716"/>
    </source>
</evidence>
<dbReference type="PRINTS" id="PR00077">
    <property type="entry name" value="GPDHDRGNASE"/>
</dbReference>
<dbReference type="InterPro" id="IPR011128">
    <property type="entry name" value="G3P_DH_NAD-dep_N"/>
</dbReference>
<dbReference type="GO" id="GO:0005829">
    <property type="term" value="C:cytosol"/>
    <property type="evidence" value="ECO:0007669"/>
    <property type="project" value="TreeGrafter"/>
</dbReference>
<evidence type="ECO:0000256" key="16">
    <source>
        <dbReference type="PIRSR" id="PIRSR000114-3"/>
    </source>
</evidence>
<evidence type="ECO:0000256" key="10">
    <source>
        <dbReference type="ARBA" id="ARBA00066687"/>
    </source>
</evidence>
<feature type="domain" description="Glycerol-3-phosphate dehydrogenase NAD-dependent C-terminal" evidence="19">
    <location>
        <begin position="176"/>
        <end position="317"/>
    </location>
</feature>
<evidence type="ECO:0000313" key="20">
    <source>
        <dbReference type="EMBL" id="PQV62986.1"/>
    </source>
</evidence>
<dbReference type="GO" id="GO:0005975">
    <property type="term" value="P:carbohydrate metabolic process"/>
    <property type="evidence" value="ECO:0007669"/>
    <property type="project" value="InterPro"/>
</dbReference>
<gene>
    <name evidence="13" type="primary">gpsA</name>
    <name evidence="20" type="ORF">B1R32_11728</name>
</gene>
<comment type="caution">
    <text evidence="13">Lacks conserved residue(s) required for the propagation of feature annotation.</text>
</comment>
<feature type="active site" description="Proton acceptor" evidence="13 14">
    <location>
        <position position="187"/>
    </location>
</feature>
<keyword evidence="13" id="KW-0547">Nucleotide-binding</keyword>
<dbReference type="Gene3D" id="3.40.50.720">
    <property type="entry name" value="NAD(P)-binding Rossmann-like Domain"/>
    <property type="match status" value="1"/>
</dbReference>
<comment type="catalytic activity">
    <reaction evidence="9">
        <text>sn-glycerol 3-phosphate + NADP(+) = dihydroxyacetone phosphate + NADPH + H(+)</text>
        <dbReference type="Rhea" id="RHEA:11096"/>
        <dbReference type="ChEBI" id="CHEBI:15378"/>
        <dbReference type="ChEBI" id="CHEBI:57597"/>
        <dbReference type="ChEBI" id="CHEBI:57642"/>
        <dbReference type="ChEBI" id="CHEBI:57783"/>
        <dbReference type="ChEBI" id="CHEBI:58349"/>
        <dbReference type="EC" id="1.1.1.94"/>
    </reaction>
    <physiologicalReaction direction="right-to-left" evidence="9">
        <dbReference type="Rhea" id="RHEA:11098"/>
    </physiologicalReaction>
</comment>
<organism evidence="20 21">
    <name type="scientific">Abditibacterium utsteinense</name>
    <dbReference type="NCBI Taxonomy" id="1960156"/>
    <lineage>
        <taxon>Bacteria</taxon>
        <taxon>Pseudomonadati</taxon>
        <taxon>Abditibacteriota</taxon>
        <taxon>Abditibacteriia</taxon>
        <taxon>Abditibacteriales</taxon>
        <taxon>Abditibacteriaceae</taxon>
        <taxon>Abditibacterium</taxon>
    </lineage>
</organism>
<name>A0A2S8SQC2_9BACT</name>
<dbReference type="SUPFAM" id="SSF51735">
    <property type="entry name" value="NAD(P)-binding Rossmann-fold domains"/>
    <property type="match status" value="1"/>
</dbReference>
<dbReference type="NCBIfam" id="NF000940">
    <property type="entry name" value="PRK00094.1-2"/>
    <property type="match status" value="1"/>
</dbReference>
<dbReference type="InterPro" id="IPR008927">
    <property type="entry name" value="6-PGluconate_DH-like_C_sf"/>
</dbReference>
<dbReference type="RefSeq" id="WP_106380863.1">
    <property type="nucleotide sequence ID" value="NZ_NIGF01000017.1"/>
</dbReference>
<keyword evidence="5 13" id="KW-0520">NAD</keyword>
<feature type="binding site" evidence="13">
    <location>
        <position position="136"/>
    </location>
    <ligand>
        <name>NADPH</name>
        <dbReference type="ChEBI" id="CHEBI:57783"/>
    </ligand>
</feature>
<dbReference type="InterPro" id="IPR013328">
    <property type="entry name" value="6PGD_dom2"/>
</dbReference>
<evidence type="ECO:0000256" key="17">
    <source>
        <dbReference type="RuleBase" id="RU000437"/>
    </source>
</evidence>
<evidence type="ECO:0000256" key="6">
    <source>
        <dbReference type="ARBA" id="ARBA00023098"/>
    </source>
</evidence>
<dbReference type="EMBL" id="NIGF01000017">
    <property type="protein sequence ID" value="PQV62986.1"/>
    <property type="molecule type" value="Genomic_DNA"/>
</dbReference>
<protein>
    <recommendedName>
        <fullName evidence="11 13">Glycerol-3-phosphate dehydrogenase [NAD(P)+]</fullName>
        <ecNumber evidence="10 13">1.1.1.94</ecNumber>
    </recommendedName>
    <alternativeName>
        <fullName evidence="13">NAD(P)(+)-dependent glycerol-3-phosphate dehydrogenase</fullName>
    </alternativeName>
    <alternativeName>
        <fullName evidence="12 13">NAD(P)H-dependent dihydroxyacetone-phosphate reductase</fullName>
    </alternativeName>
</protein>
<evidence type="ECO:0000256" key="2">
    <source>
        <dbReference type="ARBA" id="ARBA00022516"/>
    </source>
</evidence>
<keyword evidence="3 13" id="KW-0521">NADP</keyword>
<keyword evidence="7 13" id="KW-0594">Phospholipid biosynthesis</keyword>
<evidence type="ECO:0000256" key="15">
    <source>
        <dbReference type="PIRSR" id="PIRSR000114-2"/>
    </source>
</evidence>
<feature type="binding site" evidence="15">
    <location>
        <begin position="251"/>
        <end position="252"/>
    </location>
    <ligand>
        <name>substrate</name>
    </ligand>
</feature>
<evidence type="ECO:0000256" key="5">
    <source>
        <dbReference type="ARBA" id="ARBA00023027"/>
    </source>
</evidence>
<feature type="domain" description="Glycerol-3-phosphate dehydrogenase NAD-dependent N-terminal" evidence="18">
    <location>
        <begin position="3"/>
        <end position="156"/>
    </location>
</feature>
<keyword evidence="21" id="KW-1185">Reference proteome</keyword>
<feature type="binding site" evidence="13">
    <location>
        <position position="31"/>
    </location>
    <ligand>
        <name>NADPH</name>
        <dbReference type="ChEBI" id="CHEBI:57783"/>
    </ligand>
</feature>
<feature type="binding site" evidence="16">
    <location>
        <position position="136"/>
    </location>
    <ligand>
        <name>NAD(+)</name>
        <dbReference type="ChEBI" id="CHEBI:57540"/>
    </ligand>
</feature>
<comment type="similarity">
    <text evidence="1 13 17">Belongs to the NAD-dependent glycerol-3-phosphate dehydrogenase family.</text>
</comment>
<dbReference type="PROSITE" id="PS00957">
    <property type="entry name" value="NAD_G3PDH"/>
    <property type="match status" value="1"/>
</dbReference>
<feature type="binding site" evidence="15">
    <location>
        <position position="104"/>
    </location>
    <ligand>
        <name>substrate</name>
    </ligand>
</feature>
<dbReference type="PIRSF" id="PIRSF000114">
    <property type="entry name" value="Glycerol-3-P_dh"/>
    <property type="match status" value="1"/>
</dbReference>
<dbReference type="GO" id="GO:0141152">
    <property type="term" value="F:glycerol-3-phosphate dehydrogenase (NAD+) activity"/>
    <property type="evidence" value="ECO:0007669"/>
    <property type="project" value="RHEA"/>
</dbReference>
<dbReference type="EC" id="1.1.1.94" evidence="10 13"/>
<feature type="binding site" evidence="13">
    <location>
        <position position="252"/>
    </location>
    <ligand>
        <name>sn-glycerol 3-phosphate</name>
        <dbReference type="ChEBI" id="CHEBI:57597"/>
    </ligand>
</feature>
<dbReference type="GO" id="GO:0008654">
    <property type="term" value="P:phospholipid biosynthetic process"/>
    <property type="evidence" value="ECO:0007669"/>
    <property type="project" value="UniProtKB-KW"/>
</dbReference>
<evidence type="ECO:0000256" key="13">
    <source>
        <dbReference type="HAMAP-Rule" id="MF_00394"/>
    </source>
</evidence>
<dbReference type="Pfam" id="PF07479">
    <property type="entry name" value="NAD_Gly3P_dh_C"/>
    <property type="match status" value="1"/>
</dbReference>
<dbReference type="GO" id="GO:0046168">
    <property type="term" value="P:glycerol-3-phosphate catabolic process"/>
    <property type="evidence" value="ECO:0007669"/>
    <property type="project" value="InterPro"/>
</dbReference>
<feature type="binding site" evidence="13">
    <location>
        <position position="48"/>
    </location>
    <ligand>
        <name>NADPH</name>
        <dbReference type="ChEBI" id="CHEBI:57783"/>
    </ligand>
</feature>
<evidence type="ECO:0000256" key="3">
    <source>
        <dbReference type="ARBA" id="ARBA00022857"/>
    </source>
</evidence>
<evidence type="ECO:0000259" key="18">
    <source>
        <dbReference type="Pfam" id="PF01210"/>
    </source>
</evidence>
<feature type="binding site" evidence="13">
    <location>
        <position position="10"/>
    </location>
    <ligand>
        <name>NADPH</name>
        <dbReference type="ChEBI" id="CHEBI:57783"/>
    </ligand>
</feature>
<feature type="binding site" evidence="13">
    <location>
        <position position="187"/>
    </location>
    <ligand>
        <name>sn-glycerol 3-phosphate</name>
        <dbReference type="ChEBI" id="CHEBI:57597"/>
    </ligand>
</feature>
<dbReference type="PANTHER" id="PTHR11728">
    <property type="entry name" value="GLYCEROL-3-PHOSPHATE DEHYDROGENASE"/>
    <property type="match status" value="1"/>
</dbReference>
<proteinExistence type="inferred from homology"/>
<feature type="binding site" evidence="13">
    <location>
        <position position="240"/>
    </location>
    <ligand>
        <name>sn-glycerol 3-phosphate</name>
        <dbReference type="ChEBI" id="CHEBI:57597"/>
    </ligand>
</feature>
<dbReference type="Proteomes" id="UP000237684">
    <property type="component" value="Unassembled WGS sequence"/>
</dbReference>
<dbReference type="AlphaFoldDB" id="A0A2S8SQC2"/>
<dbReference type="Gene3D" id="1.10.1040.10">
    <property type="entry name" value="N-(1-d-carboxylethyl)-l-norvaline Dehydrogenase, domain 2"/>
    <property type="match status" value="1"/>
</dbReference>
<comment type="function">
    <text evidence="13">Catalyzes the reduction of the glycolytic intermediate dihydroxyacetone phosphate (DHAP) to sn-glycerol 3-phosphate (G3P), the key precursor for phospholipid synthesis.</text>
</comment>
<reference evidence="20 21" key="1">
    <citation type="journal article" date="2018" name="Syst. Appl. Microbiol.">
        <title>Abditibacterium utsteinense sp. nov., the first cultivated member of candidate phylum FBP, isolated from ice-free Antarctic soil samples.</title>
        <authorList>
            <person name="Tahon G."/>
            <person name="Tytgat B."/>
            <person name="Lebbe L."/>
            <person name="Carlier A."/>
            <person name="Willems A."/>
        </authorList>
    </citation>
    <scope>NUCLEOTIDE SEQUENCE [LARGE SCALE GENOMIC DNA]</scope>
    <source>
        <strain evidence="20 21">LMG 29911</strain>
    </source>
</reference>
<feature type="binding site" evidence="13">
    <location>
        <position position="132"/>
    </location>
    <ligand>
        <name>sn-glycerol 3-phosphate</name>
        <dbReference type="ChEBI" id="CHEBI:57597"/>
    </ligand>
</feature>
<keyword evidence="8 13" id="KW-1208">Phospholipid metabolism</keyword>
<dbReference type="GO" id="GO:0006650">
    <property type="term" value="P:glycerophospholipid metabolic process"/>
    <property type="evidence" value="ECO:0007669"/>
    <property type="project" value="UniProtKB-UniRule"/>
</dbReference>
<evidence type="ECO:0000256" key="14">
    <source>
        <dbReference type="PIRSR" id="PIRSR000114-1"/>
    </source>
</evidence>
<feature type="binding site" evidence="16">
    <location>
        <position position="251"/>
    </location>
    <ligand>
        <name>NAD(+)</name>
        <dbReference type="ChEBI" id="CHEBI:57540"/>
    </ligand>
</feature>
<evidence type="ECO:0000259" key="19">
    <source>
        <dbReference type="Pfam" id="PF07479"/>
    </source>
</evidence>
<dbReference type="PANTHER" id="PTHR11728:SF1">
    <property type="entry name" value="GLYCEROL-3-PHOSPHATE DEHYDROGENASE [NAD(+)] 2, CHLOROPLASTIC"/>
    <property type="match status" value="1"/>
</dbReference>
<comment type="caution">
    <text evidence="20">The sequence shown here is derived from an EMBL/GenBank/DDBJ whole genome shotgun (WGS) entry which is preliminary data.</text>
</comment>
<evidence type="ECO:0000256" key="12">
    <source>
        <dbReference type="ARBA" id="ARBA00080511"/>
    </source>
</evidence>
<keyword evidence="13" id="KW-0963">Cytoplasm</keyword>
<feature type="binding site" evidence="13">
    <location>
        <position position="251"/>
    </location>
    <ligand>
        <name>sn-glycerol 3-phosphate</name>
        <dbReference type="ChEBI" id="CHEBI:57597"/>
    </ligand>
</feature>
<evidence type="ECO:0000256" key="1">
    <source>
        <dbReference type="ARBA" id="ARBA00011009"/>
    </source>
</evidence>
<keyword evidence="2 13" id="KW-0444">Lipid biosynthesis</keyword>
<sequence>MIVTVLGAGSWGTALAHLARRNGHEVRLWTRDESVAAQLKSDGANARYLPGVSLSDIEIGANLWQSLRGAQWIVSAVPCAGVPDLVPEVAKNAESGATLISGTKGLHPQSGARAAQMWGEGFDKVRYAALSGPNLAREIALGVPTSSVIASADDETAIAAQEIFTSTLFRVYTNVDLIGVELGGALKNVVAIAAGVCDGLGFGDNAKAAIMTRHWREMTRLAVAQGASESTLFGLSGVGDLFATCASPHSRNHSLGTKIGRGESLQQAQNEVAQVAEGVHTTRAALRLSKTCGVELPVTEQLAALLFEGQSVQNAVESLMGRQGCAE</sequence>
<dbReference type="SUPFAM" id="SSF48179">
    <property type="entry name" value="6-phosphogluconate dehydrogenase C-terminal domain-like"/>
    <property type="match status" value="1"/>
</dbReference>
<accession>A0A2S8SQC2</accession>
<comment type="pathway">
    <text evidence="13">Membrane lipid metabolism; glycerophospholipid metabolism.</text>
</comment>
<comment type="subcellular location">
    <subcellularLocation>
        <location evidence="13">Cytoplasm</location>
    </subcellularLocation>
</comment>
<dbReference type="GO" id="GO:0046167">
    <property type="term" value="P:glycerol-3-phosphate biosynthetic process"/>
    <property type="evidence" value="ECO:0007669"/>
    <property type="project" value="UniProtKB-UniRule"/>
</dbReference>
<evidence type="ECO:0000256" key="11">
    <source>
        <dbReference type="ARBA" id="ARBA00069372"/>
    </source>
</evidence>
<dbReference type="NCBIfam" id="NF000942">
    <property type="entry name" value="PRK00094.1-4"/>
    <property type="match status" value="1"/>
</dbReference>